<dbReference type="EMBL" id="CP000283">
    <property type="protein sequence ID" value="ABE39323.1"/>
    <property type="molecule type" value="Genomic_DNA"/>
</dbReference>
<protein>
    <submittedName>
        <fullName evidence="3">Beta-ketoacyl synthase</fullName>
    </submittedName>
</protein>
<evidence type="ECO:0000256" key="1">
    <source>
        <dbReference type="ARBA" id="ARBA00022679"/>
    </source>
</evidence>
<dbReference type="STRING" id="316057.RPD_2088"/>
<dbReference type="Pfam" id="PF00109">
    <property type="entry name" value="ketoacyl-synt"/>
    <property type="match status" value="1"/>
</dbReference>
<dbReference type="InterPro" id="IPR014030">
    <property type="entry name" value="Ketoacyl_synth_N"/>
</dbReference>
<sequence length="407" mass="42905">MTETEMADTETQRKQPAEAWITGIGLATSLTEGLDAHWDALAQRRVNADATSFAPYIVHPLAPLSFDQQIPKKGDQRQMEAWQRIGTYAAGLALDSAGIKGNTEILSRTDMIVAAGGGERDLAVDSAVLNSEAQGDSPPGALNDRLMNDLRPTLFLAQLSNLLAGNIAIVHGVTGSSRTFMGEEESGVDAARIALARIAAGQSDIALIGAAQNGERKDLLMLYEFGDFNLKDNYAPVFARGPKGGFALGSGGAFLVIESKAHAQARGAKPFARLTNVVADMSRRRAPGDITMSMDKLWAQLGPLHDNTAIITGATGAEPATAEEAAFLRAHPDHPVRATGTAFGHVMEAQFPLGIALAALSLSRGALFPPNDPSGLEIETAKAPDQIVVIGAGHWRGEGMALVEAIR</sequence>
<accession>Q139B6</accession>
<dbReference type="InterPro" id="IPR016039">
    <property type="entry name" value="Thiolase-like"/>
</dbReference>
<dbReference type="PANTHER" id="PTHR11712">
    <property type="entry name" value="POLYKETIDE SYNTHASE-RELATED"/>
    <property type="match status" value="1"/>
</dbReference>
<dbReference type="NCBIfam" id="NF005084">
    <property type="entry name" value="PRK06519.1"/>
    <property type="match status" value="1"/>
</dbReference>
<dbReference type="GO" id="GO:0006633">
    <property type="term" value="P:fatty acid biosynthetic process"/>
    <property type="evidence" value="ECO:0007669"/>
    <property type="project" value="TreeGrafter"/>
</dbReference>
<evidence type="ECO:0000313" key="3">
    <source>
        <dbReference type="EMBL" id="ABE39323.1"/>
    </source>
</evidence>
<dbReference type="SUPFAM" id="SSF53901">
    <property type="entry name" value="Thiolase-like"/>
    <property type="match status" value="2"/>
</dbReference>
<dbReference type="PANTHER" id="PTHR11712:SF336">
    <property type="entry name" value="3-OXOACYL-[ACYL-CARRIER-PROTEIN] SYNTHASE, MITOCHONDRIAL"/>
    <property type="match status" value="1"/>
</dbReference>
<feature type="domain" description="Beta-ketoacyl synthase-like N-terminal" evidence="2">
    <location>
        <begin position="21"/>
        <end position="262"/>
    </location>
</feature>
<evidence type="ECO:0000259" key="2">
    <source>
        <dbReference type="Pfam" id="PF00109"/>
    </source>
</evidence>
<keyword evidence="1" id="KW-0808">Transferase</keyword>
<name>Q139B6_RHOPS</name>
<dbReference type="AlphaFoldDB" id="Q139B6"/>
<proteinExistence type="predicted"/>
<dbReference type="HOGENOM" id="CLU_000022_69_3_5"/>
<reference evidence="3 4" key="1">
    <citation type="submission" date="2006-03" db="EMBL/GenBank/DDBJ databases">
        <title>Complete sequence of Rhodopseudomonas palustris BisB5.</title>
        <authorList>
            <consortium name="US DOE Joint Genome Institute"/>
            <person name="Copeland A."/>
            <person name="Lucas S."/>
            <person name="Lapidus A."/>
            <person name="Barry K."/>
            <person name="Detter J.C."/>
            <person name="Glavina del Rio T."/>
            <person name="Hammon N."/>
            <person name="Israni S."/>
            <person name="Dalin E."/>
            <person name="Tice H."/>
            <person name="Pitluck S."/>
            <person name="Chain P."/>
            <person name="Malfatti S."/>
            <person name="Shin M."/>
            <person name="Vergez L."/>
            <person name="Schmutz J."/>
            <person name="Larimer F."/>
            <person name="Land M."/>
            <person name="Hauser L."/>
            <person name="Pelletier D.A."/>
            <person name="Kyrpides N."/>
            <person name="Lykidis A."/>
            <person name="Oda Y."/>
            <person name="Harwood C.S."/>
            <person name="Richardson P."/>
        </authorList>
    </citation>
    <scope>NUCLEOTIDE SEQUENCE [LARGE SCALE GENOMIC DNA]</scope>
    <source>
        <strain evidence="3 4">BisB5</strain>
    </source>
</reference>
<gene>
    <name evidence="3" type="ordered locus">RPD_2088</name>
</gene>
<dbReference type="InterPro" id="IPR000794">
    <property type="entry name" value="Beta-ketoacyl_synthase"/>
</dbReference>
<dbReference type="Gene3D" id="3.40.47.10">
    <property type="match status" value="1"/>
</dbReference>
<dbReference type="Proteomes" id="UP000001818">
    <property type="component" value="Chromosome"/>
</dbReference>
<dbReference type="GO" id="GO:0004315">
    <property type="term" value="F:3-oxoacyl-[acyl-carrier-protein] synthase activity"/>
    <property type="evidence" value="ECO:0007669"/>
    <property type="project" value="TreeGrafter"/>
</dbReference>
<evidence type="ECO:0000313" key="4">
    <source>
        <dbReference type="Proteomes" id="UP000001818"/>
    </source>
</evidence>
<dbReference type="eggNOG" id="COG0304">
    <property type="taxonomic scope" value="Bacteria"/>
</dbReference>
<dbReference type="KEGG" id="rpd:RPD_2088"/>
<organism evidence="3 4">
    <name type="scientific">Rhodopseudomonas palustris (strain BisB5)</name>
    <dbReference type="NCBI Taxonomy" id="316057"/>
    <lineage>
        <taxon>Bacteria</taxon>
        <taxon>Pseudomonadati</taxon>
        <taxon>Pseudomonadota</taxon>
        <taxon>Alphaproteobacteria</taxon>
        <taxon>Hyphomicrobiales</taxon>
        <taxon>Nitrobacteraceae</taxon>
        <taxon>Rhodopseudomonas</taxon>
    </lineage>
</organism>